<dbReference type="OrthoDB" id="2348824at2759"/>
<organism evidence="1 2">
    <name type="scientific">Portunus trituberculatus</name>
    <name type="common">Swimming crab</name>
    <name type="synonym">Neptunus trituberculatus</name>
    <dbReference type="NCBI Taxonomy" id="210409"/>
    <lineage>
        <taxon>Eukaryota</taxon>
        <taxon>Metazoa</taxon>
        <taxon>Ecdysozoa</taxon>
        <taxon>Arthropoda</taxon>
        <taxon>Crustacea</taxon>
        <taxon>Multicrustacea</taxon>
        <taxon>Malacostraca</taxon>
        <taxon>Eumalacostraca</taxon>
        <taxon>Eucarida</taxon>
        <taxon>Decapoda</taxon>
        <taxon>Pleocyemata</taxon>
        <taxon>Brachyura</taxon>
        <taxon>Eubrachyura</taxon>
        <taxon>Portunoidea</taxon>
        <taxon>Portunidae</taxon>
        <taxon>Portuninae</taxon>
        <taxon>Portunus</taxon>
    </lineage>
</organism>
<comment type="caution">
    <text evidence="1">The sequence shown here is derived from an EMBL/GenBank/DDBJ whole genome shotgun (WGS) entry which is preliminary data.</text>
</comment>
<proteinExistence type="predicted"/>
<reference evidence="1 2" key="1">
    <citation type="submission" date="2019-05" db="EMBL/GenBank/DDBJ databases">
        <title>Another draft genome of Portunus trituberculatus and its Hox gene families provides insights of decapod evolution.</title>
        <authorList>
            <person name="Jeong J.-H."/>
            <person name="Song I."/>
            <person name="Kim S."/>
            <person name="Choi T."/>
            <person name="Kim D."/>
            <person name="Ryu S."/>
            <person name="Kim W."/>
        </authorList>
    </citation>
    <scope>NUCLEOTIDE SEQUENCE [LARGE SCALE GENOMIC DNA]</scope>
    <source>
        <tissue evidence="1">Muscle</tissue>
    </source>
</reference>
<gene>
    <name evidence="1" type="ORF">E2C01_035525</name>
</gene>
<evidence type="ECO:0000313" key="1">
    <source>
        <dbReference type="EMBL" id="MPC41915.1"/>
    </source>
</evidence>
<evidence type="ECO:0008006" key="3">
    <source>
        <dbReference type="Google" id="ProtNLM"/>
    </source>
</evidence>
<sequence>MAYPTDRRVCVVTSIVNYLERTCALRGPFTGFFLTTKSPFRVASRDTLCRWTKDMRSAGIDLSIFSPHSTRSASTSKATLKLPQATIISTVG</sequence>
<accession>A0A5B7F8K4</accession>
<protein>
    <recommendedName>
        <fullName evidence="3">Tyr recombinase domain-containing protein</fullName>
    </recommendedName>
</protein>
<evidence type="ECO:0000313" key="2">
    <source>
        <dbReference type="Proteomes" id="UP000324222"/>
    </source>
</evidence>
<dbReference type="AlphaFoldDB" id="A0A5B7F8K4"/>
<dbReference type="Proteomes" id="UP000324222">
    <property type="component" value="Unassembled WGS sequence"/>
</dbReference>
<name>A0A5B7F8K4_PORTR</name>
<dbReference type="EMBL" id="VSRR010005234">
    <property type="protein sequence ID" value="MPC41915.1"/>
    <property type="molecule type" value="Genomic_DNA"/>
</dbReference>
<keyword evidence="2" id="KW-1185">Reference proteome</keyword>